<dbReference type="Gene3D" id="3.30.470.20">
    <property type="entry name" value="ATP-grasp fold, B domain"/>
    <property type="match status" value="1"/>
</dbReference>
<accession>A0A0R1MMF0</accession>
<comment type="catalytic activity">
    <reaction evidence="8">
        <text>N(6)-biotinyl-L-lysyl-[protein] + hydrogencarbonate + ATP = N(6)-carboxybiotinyl-L-lysyl-[protein] + ADP + phosphate + H(+)</text>
        <dbReference type="Rhea" id="RHEA:13501"/>
        <dbReference type="Rhea" id="RHEA-COMP:10505"/>
        <dbReference type="Rhea" id="RHEA-COMP:10506"/>
        <dbReference type="ChEBI" id="CHEBI:15378"/>
        <dbReference type="ChEBI" id="CHEBI:17544"/>
        <dbReference type="ChEBI" id="CHEBI:30616"/>
        <dbReference type="ChEBI" id="CHEBI:43474"/>
        <dbReference type="ChEBI" id="CHEBI:83144"/>
        <dbReference type="ChEBI" id="CHEBI:83145"/>
        <dbReference type="ChEBI" id="CHEBI:456216"/>
        <dbReference type="EC" id="6.3.4.14"/>
    </reaction>
</comment>
<dbReference type="InterPro" id="IPR011764">
    <property type="entry name" value="Biotin_carboxylation_dom"/>
</dbReference>
<dbReference type="InterPro" id="IPR051602">
    <property type="entry name" value="ACC_Biotin_Carboxylase"/>
</dbReference>
<dbReference type="SMART" id="SM00878">
    <property type="entry name" value="Biotin_carb_C"/>
    <property type="match status" value="1"/>
</dbReference>
<dbReference type="PROSITE" id="PS50975">
    <property type="entry name" value="ATP_GRASP"/>
    <property type="match status" value="1"/>
</dbReference>
<dbReference type="GO" id="GO:0005524">
    <property type="term" value="F:ATP binding"/>
    <property type="evidence" value="ECO:0007669"/>
    <property type="project" value="UniProtKB-UniRule"/>
</dbReference>
<dbReference type="GO" id="GO:0046872">
    <property type="term" value="F:metal ion binding"/>
    <property type="evidence" value="ECO:0007669"/>
    <property type="project" value="InterPro"/>
</dbReference>
<keyword evidence="6" id="KW-0464">Manganese</keyword>
<evidence type="ECO:0000256" key="7">
    <source>
        <dbReference type="ARBA" id="ARBA00023267"/>
    </source>
</evidence>
<dbReference type="EMBL" id="AZEH01000020">
    <property type="protein sequence ID" value="KRL05779.1"/>
    <property type="molecule type" value="Genomic_DNA"/>
</dbReference>
<dbReference type="GO" id="GO:0004075">
    <property type="term" value="F:biotin carboxylase activity"/>
    <property type="evidence" value="ECO:0007669"/>
    <property type="project" value="UniProtKB-EC"/>
</dbReference>
<dbReference type="PATRIC" id="fig|1423777.3.peg.554"/>
<evidence type="ECO:0000256" key="2">
    <source>
        <dbReference type="ARBA" id="ARBA00013263"/>
    </source>
</evidence>
<dbReference type="PROSITE" id="PS00866">
    <property type="entry name" value="CPSASE_1"/>
    <property type="match status" value="1"/>
</dbReference>
<evidence type="ECO:0000313" key="12">
    <source>
        <dbReference type="EMBL" id="KRL05779.1"/>
    </source>
</evidence>
<keyword evidence="5 9" id="KW-0067">ATP-binding</keyword>
<dbReference type="InterPro" id="IPR011761">
    <property type="entry name" value="ATP-grasp"/>
</dbReference>
<evidence type="ECO:0000313" key="13">
    <source>
        <dbReference type="Proteomes" id="UP000051686"/>
    </source>
</evidence>
<organism evidence="12 13">
    <name type="scientific">Liquorilactobacillus oeni DSM 19972</name>
    <dbReference type="NCBI Taxonomy" id="1423777"/>
    <lineage>
        <taxon>Bacteria</taxon>
        <taxon>Bacillati</taxon>
        <taxon>Bacillota</taxon>
        <taxon>Bacilli</taxon>
        <taxon>Lactobacillales</taxon>
        <taxon>Lactobacillaceae</taxon>
        <taxon>Liquorilactobacillus</taxon>
    </lineage>
</organism>
<keyword evidence="13" id="KW-1185">Reference proteome</keyword>
<evidence type="ECO:0000256" key="1">
    <source>
        <dbReference type="ARBA" id="ARBA00003761"/>
    </source>
</evidence>
<keyword evidence="7" id="KW-0092">Biotin</keyword>
<evidence type="ECO:0000256" key="6">
    <source>
        <dbReference type="ARBA" id="ARBA00023211"/>
    </source>
</evidence>
<evidence type="ECO:0000259" key="11">
    <source>
        <dbReference type="PROSITE" id="PS50979"/>
    </source>
</evidence>
<protein>
    <recommendedName>
        <fullName evidence="2">biotin carboxylase</fullName>
        <ecNumber evidence="2">6.3.4.14</ecNumber>
    </recommendedName>
</protein>
<comment type="function">
    <text evidence="1">This protein is a component of the acetyl coenzyme A carboxylase complex; first, biotin carboxylase catalyzes the carboxylation of the carrier protein and then the transcarboxylase transfers the carboxyl group to form malonyl-CoA.</text>
</comment>
<dbReference type="PROSITE" id="PS00867">
    <property type="entry name" value="CPSASE_2"/>
    <property type="match status" value="1"/>
</dbReference>
<evidence type="ECO:0000256" key="8">
    <source>
        <dbReference type="ARBA" id="ARBA00048600"/>
    </source>
</evidence>
<reference evidence="12 13" key="1">
    <citation type="journal article" date="2015" name="Genome Announc.">
        <title>Expanding the biotechnology potential of lactobacilli through comparative genomics of 213 strains and associated genera.</title>
        <authorList>
            <person name="Sun Z."/>
            <person name="Harris H.M."/>
            <person name="McCann A."/>
            <person name="Guo C."/>
            <person name="Argimon S."/>
            <person name="Zhang W."/>
            <person name="Yang X."/>
            <person name="Jeffery I.B."/>
            <person name="Cooney J.C."/>
            <person name="Kagawa T.F."/>
            <person name="Liu W."/>
            <person name="Song Y."/>
            <person name="Salvetti E."/>
            <person name="Wrobel A."/>
            <person name="Rasinkangas P."/>
            <person name="Parkhill J."/>
            <person name="Rea M.C."/>
            <person name="O'Sullivan O."/>
            <person name="Ritari J."/>
            <person name="Douillard F.P."/>
            <person name="Paul Ross R."/>
            <person name="Yang R."/>
            <person name="Briner A.E."/>
            <person name="Felis G.E."/>
            <person name="de Vos W.M."/>
            <person name="Barrangou R."/>
            <person name="Klaenhammer T.R."/>
            <person name="Caufield P.W."/>
            <person name="Cui Y."/>
            <person name="Zhang H."/>
            <person name="O'Toole P.W."/>
        </authorList>
    </citation>
    <scope>NUCLEOTIDE SEQUENCE [LARGE SCALE GENOMIC DNA]</scope>
    <source>
        <strain evidence="12 13">DSM 19972</strain>
    </source>
</reference>
<evidence type="ECO:0000256" key="5">
    <source>
        <dbReference type="ARBA" id="ARBA00022840"/>
    </source>
</evidence>
<evidence type="ECO:0000256" key="4">
    <source>
        <dbReference type="ARBA" id="ARBA00022741"/>
    </source>
</evidence>
<dbReference type="InterPro" id="IPR011054">
    <property type="entry name" value="Rudment_hybrid_motif"/>
</dbReference>
<dbReference type="FunFam" id="3.30.1490.20:FF:000003">
    <property type="entry name" value="acetyl-CoA carboxylase isoform X1"/>
    <property type="match status" value="1"/>
</dbReference>
<dbReference type="PROSITE" id="PS50979">
    <property type="entry name" value="BC"/>
    <property type="match status" value="1"/>
</dbReference>
<dbReference type="AlphaFoldDB" id="A0A0R1MMF0"/>
<dbReference type="Pfam" id="PF00289">
    <property type="entry name" value="Biotin_carb_N"/>
    <property type="match status" value="1"/>
</dbReference>
<feature type="domain" description="Biotin carboxylation" evidence="11">
    <location>
        <begin position="3"/>
        <end position="440"/>
    </location>
</feature>
<dbReference type="FunFam" id="3.40.50.20:FF:000010">
    <property type="entry name" value="Propionyl-CoA carboxylase subunit alpha"/>
    <property type="match status" value="1"/>
</dbReference>
<dbReference type="NCBIfam" id="NF006367">
    <property type="entry name" value="PRK08591.1"/>
    <property type="match status" value="1"/>
</dbReference>
<dbReference type="Pfam" id="PF02785">
    <property type="entry name" value="Biotin_carb_C"/>
    <property type="match status" value="1"/>
</dbReference>
<keyword evidence="4 9" id="KW-0547">Nucleotide-binding</keyword>
<dbReference type="Pfam" id="PF02786">
    <property type="entry name" value="CPSase_L_D2"/>
    <property type="match status" value="1"/>
</dbReference>
<dbReference type="SUPFAM" id="SSF52440">
    <property type="entry name" value="PreATP-grasp domain"/>
    <property type="match status" value="1"/>
</dbReference>
<dbReference type="InterPro" id="IPR005479">
    <property type="entry name" value="CPAse_ATP-bd"/>
</dbReference>
<dbReference type="InterPro" id="IPR005481">
    <property type="entry name" value="BC-like_N"/>
</dbReference>
<dbReference type="InterPro" id="IPR005482">
    <property type="entry name" value="Biotin_COase_C"/>
</dbReference>
<comment type="caution">
    <text evidence="12">The sequence shown here is derived from an EMBL/GenBank/DDBJ whole genome shotgun (WGS) entry which is preliminary data.</text>
</comment>
<dbReference type="EC" id="6.3.4.14" evidence="2"/>
<dbReference type="Proteomes" id="UP000051686">
    <property type="component" value="Unassembled WGS sequence"/>
</dbReference>
<dbReference type="PANTHER" id="PTHR48095">
    <property type="entry name" value="PYRUVATE CARBOXYLASE SUBUNIT A"/>
    <property type="match status" value="1"/>
</dbReference>
<keyword evidence="3" id="KW-0436">Ligase</keyword>
<dbReference type="SUPFAM" id="SSF51246">
    <property type="entry name" value="Rudiment single hybrid motif"/>
    <property type="match status" value="1"/>
</dbReference>
<dbReference type="PANTHER" id="PTHR48095:SF2">
    <property type="entry name" value="BIOTIN CARBOXYLASE, CHLOROPLASTIC"/>
    <property type="match status" value="1"/>
</dbReference>
<dbReference type="STRING" id="1423777.FD46_GL000534"/>
<sequence length="442" mass="49070">MNNLKKVLIANRGEIAVRIIQACHLLKLKCVAVYSTADKEALHVQLADESVCIGGPDSNQSYLNQQNLLAAAEITNADAIHPGYGFLSENADFAHLCEQQNIKFIGPSSKVIALMGEKANARETMETAGVPIVPGSPRDFIDVDSGLAIAKKIGYPVMLKASAGGGGKGMRVIHSEMEFKQKFSIAQKEAQSAFNDTHMYEEKYLEHPRHVEVQLVADQQGHVVILGNRDCTLQQNHQKVIEEAPAVIVDKATQDEMFRVCIRAAKQIQYEGAGTIEFLYDAPGKFYFMEMNTRIQVEHPVTELTTQTDIVALQLRIARGEPLTNFKEVVSARGFALECRVTAKTAGQIKHLLLPSGHGIRTDRALYQGYKVPPNYDAMIAKIIAYGPDRQTTIRQMQIAIEQTVVEGIRTNLDFLMQLLQEPDFIKNTTDVNWIDLLTHAK</sequence>
<evidence type="ECO:0000259" key="10">
    <source>
        <dbReference type="PROSITE" id="PS50975"/>
    </source>
</evidence>
<dbReference type="InterPro" id="IPR016185">
    <property type="entry name" value="PreATP-grasp_dom_sf"/>
</dbReference>
<evidence type="ECO:0000256" key="9">
    <source>
        <dbReference type="PROSITE-ProRule" id="PRU00409"/>
    </source>
</evidence>
<proteinExistence type="predicted"/>
<evidence type="ECO:0000256" key="3">
    <source>
        <dbReference type="ARBA" id="ARBA00022598"/>
    </source>
</evidence>
<feature type="domain" description="ATP-grasp" evidence="10">
    <location>
        <begin position="122"/>
        <end position="319"/>
    </location>
</feature>
<dbReference type="SUPFAM" id="SSF56059">
    <property type="entry name" value="Glutathione synthetase ATP-binding domain-like"/>
    <property type="match status" value="1"/>
</dbReference>
<name>A0A0R1MMF0_9LACO</name>
<gene>
    <name evidence="12" type="ORF">FD46_GL000534</name>
</gene>